<accession>B1I5I2</accession>
<dbReference type="InterPro" id="IPR046786">
    <property type="entry name" value="MotA_N"/>
</dbReference>
<dbReference type="Pfam" id="PF01618">
    <property type="entry name" value="MotA_ExbB"/>
    <property type="match status" value="1"/>
</dbReference>
<evidence type="ECO:0000256" key="1">
    <source>
        <dbReference type="ARBA" id="ARBA00004651"/>
    </source>
</evidence>
<dbReference type="GO" id="GO:1902600">
    <property type="term" value="P:proton transmembrane transport"/>
    <property type="evidence" value="ECO:0007669"/>
    <property type="project" value="UniProtKB-KW"/>
</dbReference>
<dbReference type="InterPro" id="IPR002898">
    <property type="entry name" value="MotA_ExbB_proton_chnl"/>
</dbReference>
<evidence type="ECO:0000256" key="3">
    <source>
        <dbReference type="ARBA" id="ARBA00022448"/>
    </source>
</evidence>
<feature type="transmembrane region" description="Helical" evidence="12">
    <location>
        <begin position="153"/>
        <end position="174"/>
    </location>
</feature>
<dbReference type="HOGENOM" id="CLU_079895_1_0_9"/>
<keyword evidence="8" id="KW-0375">Hydrogen ion transport</keyword>
<dbReference type="EMBL" id="CP000860">
    <property type="protein sequence ID" value="ACA60290.1"/>
    <property type="molecule type" value="Genomic_DNA"/>
</dbReference>
<evidence type="ECO:0000256" key="10">
    <source>
        <dbReference type="ARBA" id="ARBA00023065"/>
    </source>
</evidence>
<dbReference type="eggNOG" id="COG1291">
    <property type="taxonomic scope" value="Bacteria"/>
</dbReference>
<feature type="transmembrane region" description="Helical" evidence="12">
    <location>
        <begin position="33"/>
        <end position="56"/>
    </location>
</feature>
<dbReference type="AlphaFoldDB" id="B1I5I2"/>
<keyword evidence="16" id="KW-1185">Reference proteome</keyword>
<proteinExistence type="inferred from homology"/>
<comment type="similarity">
    <text evidence="2">Belongs to the MotA family.</text>
</comment>
<evidence type="ECO:0000259" key="14">
    <source>
        <dbReference type="Pfam" id="PF20560"/>
    </source>
</evidence>
<evidence type="ECO:0000313" key="15">
    <source>
        <dbReference type="EMBL" id="ACA60290.1"/>
    </source>
</evidence>
<dbReference type="PANTHER" id="PTHR30433">
    <property type="entry name" value="CHEMOTAXIS PROTEIN MOTA"/>
    <property type="match status" value="1"/>
</dbReference>
<evidence type="ECO:0000256" key="7">
    <source>
        <dbReference type="ARBA" id="ARBA00022779"/>
    </source>
</evidence>
<feature type="domain" description="Motility protein A N-terminal" evidence="14">
    <location>
        <begin position="12"/>
        <end position="97"/>
    </location>
</feature>
<evidence type="ECO:0000256" key="5">
    <source>
        <dbReference type="ARBA" id="ARBA00022500"/>
    </source>
</evidence>
<protein>
    <submittedName>
        <fullName evidence="15">MotA/TolQ/ExbB proton channel</fullName>
    </submittedName>
</protein>
<dbReference type="RefSeq" id="WP_012302869.1">
    <property type="nucleotide sequence ID" value="NC_010424.1"/>
</dbReference>
<dbReference type="GO" id="GO:0006935">
    <property type="term" value="P:chemotaxis"/>
    <property type="evidence" value="ECO:0007669"/>
    <property type="project" value="UniProtKB-KW"/>
</dbReference>
<reference evidence="15 16" key="2">
    <citation type="journal article" date="2008" name="Science">
        <title>Environmental genomics reveals a single-species ecosystem deep within Earth.</title>
        <authorList>
            <person name="Chivian D."/>
            <person name="Brodie E.L."/>
            <person name="Alm E.J."/>
            <person name="Culley D.E."/>
            <person name="Dehal P.S."/>
            <person name="Desantis T.Z."/>
            <person name="Gihring T.M."/>
            <person name="Lapidus A."/>
            <person name="Lin L.H."/>
            <person name="Lowry S.R."/>
            <person name="Moser D.P."/>
            <person name="Richardson P.M."/>
            <person name="Southam G."/>
            <person name="Wanger G."/>
            <person name="Pratt L.M."/>
            <person name="Andersen G.L."/>
            <person name="Hazen T.C."/>
            <person name="Brockman F.J."/>
            <person name="Arkin A.P."/>
            <person name="Onstott T.C."/>
        </authorList>
    </citation>
    <scope>NUCLEOTIDE SEQUENCE [LARGE SCALE GENOMIC DNA]</scope>
    <source>
        <strain evidence="15 16">MP104C</strain>
    </source>
</reference>
<dbReference type="Proteomes" id="UP000008544">
    <property type="component" value="Chromosome"/>
</dbReference>
<keyword evidence="11 12" id="KW-0472">Membrane</keyword>
<sequence>MGAIRIDPTTLLGIFAALSFVVVGFILKDGHLSSLIVPAAMAVVFGCTLSASIATLRKVDISDVFRSLRMLVHHRAKSPTEMIEEIVSLAEKARREGLLYLENYLEGVDDLFLRKGLQLVIDGAEPEVVKGVLETELYALEERHRVAHEFFETAGSFAPTMGIAGAIMGLIVALGNIQEPDKLGPAIASAFVATLYGVVFAYCICFPIATKLKTLTAKEVMLRQLVREGVIALQSGNNPIIIRERLNAFLNPNTRASSKKNVEEEETREAAG</sequence>
<keyword evidence="5" id="KW-0145">Chemotaxis</keyword>
<dbReference type="InterPro" id="IPR000540">
    <property type="entry name" value="Flag_MotA_CS"/>
</dbReference>
<evidence type="ECO:0000256" key="9">
    <source>
        <dbReference type="ARBA" id="ARBA00022989"/>
    </source>
</evidence>
<feature type="domain" description="MotA/TolQ/ExbB proton channel" evidence="13">
    <location>
        <begin position="108"/>
        <end position="223"/>
    </location>
</feature>
<evidence type="ECO:0000256" key="11">
    <source>
        <dbReference type="ARBA" id="ARBA00023136"/>
    </source>
</evidence>
<keyword evidence="10" id="KW-0406">Ion transport</keyword>
<keyword evidence="9 12" id="KW-1133">Transmembrane helix</keyword>
<evidence type="ECO:0000256" key="2">
    <source>
        <dbReference type="ARBA" id="ARBA00008038"/>
    </source>
</evidence>
<keyword evidence="6 12" id="KW-0812">Transmembrane</keyword>
<comment type="subcellular location">
    <subcellularLocation>
        <location evidence="1">Cell membrane</location>
        <topology evidence="1">Multi-pass membrane protein</topology>
    </subcellularLocation>
</comment>
<feature type="transmembrane region" description="Helical" evidence="12">
    <location>
        <begin position="9"/>
        <end position="27"/>
    </location>
</feature>
<evidence type="ECO:0000256" key="6">
    <source>
        <dbReference type="ARBA" id="ARBA00022692"/>
    </source>
</evidence>
<organism evidence="15 16">
    <name type="scientific">Desulforudis audaxviator (strain MP104C)</name>
    <dbReference type="NCBI Taxonomy" id="477974"/>
    <lineage>
        <taxon>Bacteria</taxon>
        <taxon>Bacillati</taxon>
        <taxon>Bacillota</taxon>
        <taxon>Clostridia</taxon>
        <taxon>Thermoanaerobacterales</taxon>
        <taxon>Candidatus Desulforudaceae</taxon>
        <taxon>Candidatus Desulforudis</taxon>
    </lineage>
</organism>
<keyword evidence="4" id="KW-1003">Cell membrane</keyword>
<dbReference type="GO" id="GO:0071978">
    <property type="term" value="P:bacterial-type flagellum-dependent swarming motility"/>
    <property type="evidence" value="ECO:0007669"/>
    <property type="project" value="InterPro"/>
</dbReference>
<evidence type="ECO:0000256" key="8">
    <source>
        <dbReference type="ARBA" id="ARBA00022781"/>
    </source>
</evidence>
<name>B1I5I2_DESAP</name>
<dbReference type="GO" id="GO:0005886">
    <property type="term" value="C:plasma membrane"/>
    <property type="evidence" value="ECO:0007669"/>
    <property type="project" value="UniProtKB-SubCell"/>
</dbReference>
<dbReference type="STRING" id="477974.Daud_1794"/>
<dbReference type="Pfam" id="PF20560">
    <property type="entry name" value="MotA_N"/>
    <property type="match status" value="1"/>
</dbReference>
<dbReference type="PROSITE" id="PS01307">
    <property type="entry name" value="MOTA"/>
    <property type="match status" value="1"/>
</dbReference>
<dbReference type="OrthoDB" id="9806929at2"/>
<dbReference type="PANTHER" id="PTHR30433:SF3">
    <property type="entry name" value="MOTILITY PROTEIN A"/>
    <property type="match status" value="1"/>
</dbReference>
<evidence type="ECO:0000256" key="12">
    <source>
        <dbReference type="SAM" id="Phobius"/>
    </source>
</evidence>
<evidence type="ECO:0000256" key="4">
    <source>
        <dbReference type="ARBA" id="ARBA00022475"/>
    </source>
</evidence>
<reference evidence="16" key="1">
    <citation type="submission" date="2007-10" db="EMBL/GenBank/DDBJ databases">
        <title>Complete sequence of chromosome of Desulforudis audaxviator MP104C.</title>
        <authorList>
            <person name="Copeland A."/>
            <person name="Lucas S."/>
            <person name="Lapidus A."/>
            <person name="Barry K."/>
            <person name="Glavina del Rio T."/>
            <person name="Dalin E."/>
            <person name="Tice H."/>
            <person name="Bruce D."/>
            <person name="Pitluck S."/>
            <person name="Lowry S.R."/>
            <person name="Larimer F."/>
            <person name="Land M.L."/>
            <person name="Hauser L."/>
            <person name="Kyrpides N."/>
            <person name="Ivanova N.N."/>
            <person name="Richardson P."/>
        </authorList>
    </citation>
    <scope>NUCLEOTIDE SEQUENCE [LARGE SCALE GENOMIC DNA]</scope>
    <source>
        <strain evidence="16">MP104C</strain>
    </source>
</reference>
<evidence type="ECO:0000313" key="16">
    <source>
        <dbReference type="Proteomes" id="UP000008544"/>
    </source>
</evidence>
<feature type="transmembrane region" description="Helical" evidence="12">
    <location>
        <begin position="186"/>
        <end position="209"/>
    </location>
</feature>
<dbReference type="KEGG" id="dau:Daud_1794"/>
<evidence type="ECO:0000259" key="13">
    <source>
        <dbReference type="Pfam" id="PF01618"/>
    </source>
</evidence>
<gene>
    <name evidence="15" type="ordered locus">Daud_1794</name>
</gene>
<keyword evidence="7" id="KW-0283">Flagellar rotation</keyword>
<keyword evidence="3" id="KW-0813">Transport</keyword>
<dbReference type="InterPro" id="IPR047055">
    <property type="entry name" value="MotA-like"/>
</dbReference>